<name>A0A5N0UPF6_9PSEU</name>
<dbReference type="GO" id="GO:0016829">
    <property type="term" value="F:lyase activity"/>
    <property type="evidence" value="ECO:0007669"/>
    <property type="project" value="UniProtKB-KW"/>
</dbReference>
<dbReference type="AlphaFoldDB" id="A0A5N0UPF6"/>
<sequence length="276" mass="28221">MHPEPLLPANEFAALHHPGRPLLLPNAWDHASGAALAAQGFPALGTTSLGVAAAAGLPDGAGVTRAETVALAQRLATLPCLLTVDIEAGFSDDPDEVAALTVELAEIGAAGVNLEDAMGDVGRQRELIAAAKTSGLFVNARTDTHWLKPAGIDLDAEALRRAQSYVDAGADGIFIPGMTDEASIATAAREIPVPLNILYSPAGPTFARLGELGVSRVSCGSLLFRAALDAAVRVASAVAAGEPVRADIVSYAEVERRASNSSTVSRSGSASFGNRP</sequence>
<dbReference type="InterPro" id="IPR040442">
    <property type="entry name" value="Pyrv_kinase-like_dom_sf"/>
</dbReference>
<dbReference type="InterPro" id="IPR039556">
    <property type="entry name" value="ICL/PEPM"/>
</dbReference>
<dbReference type="SUPFAM" id="SSF51621">
    <property type="entry name" value="Phosphoenolpyruvate/pyruvate domain"/>
    <property type="match status" value="1"/>
</dbReference>
<organism evidence="1 2">
    <name type="scientific">Amycolatopsis acidicola</name>
    <dbReference type="NCBI Taxonomy" id="2596893"/>
    <lineage>
        <taxon>Bacteria</taxon>
        <taxon>Bacillati</taxon>
        <taxon>Actinomycetota</taxon>
        <taxon>Actinomycetes</taxon>
        <taxon>Pseudonocardiales</taxon>
        <taxon>Pseudonocardiaceae</taxon>
        <taxon>Amycolatopsis</taxon>
    </lineage>
</organism>
<comment type="caution">
    <text evidence="1">The sequence shown here is derived from an EMBL/GenBank/DDBJ whole genome shotgun (WGS) entry which is preliminary data.</text>
</comment>
<evidence type="ECO:0000313" key="2">
    <source>
        <dbReference type="Proteomes" id="UP000319769"/>
    </source>
</evidence>
<dbReference type="OrthoDB" id="9780430at2"/>
<dbReference type="Proteomes" id="UP000319769">
    <property type="component" value="Unassembled WGS sequence"/>
</dbReference>
<dbReference type="Gene3D" id="3.20.20.60">
    <property type="entry name" value="Phosphoenolpyruvate-binding domains"/>
    <property type="match status" value="1"/>
</dbReference>
<keyword evidence="1" id="KW-0456">Lyase</keyword>
<dbReference type="PANTHER" id="PTHR42905:SF16">
    <property type="entry name" value="CARBOXYPHOSPHONOENOLPYRUVATE PHOSPHONOMUTASE-LIKE PROTEIN (AFU_ORTHOLOGUE AFUA_5G07230)"/>
    <property type="match status" value="1"/>
</dbReference>
<reference evidence="1" key="1">
    <citation type="submission" date="2019-09" db="EMBL/GenBank/DDBJ databases">
        <authorList>
            <person name="Teo W.F.A."/>
            <person name="Duangmal K."/>
        </authorList>
    </citation>
    <scope>NUCLEOTIDE SEQUENCE [LARGE SCALE GENOMIC DNA]</scope>
    <source>
        <strain evidence="1">K81G1</strain>
    </source>
</reference>
<evidence type="ECO:0000313" key="1">
    <source>
        <dbReference type="EMBL" id="KAA9150259.1"/>
    </source>
</evidence>
<dbReference type="EMBL" id="VMNW02000121">
    <property type="protein sequence ID" value="KAA9150259.1"/>
    <property type="molecule type" value="Genomic_DNA"/>
</dbReference>
<accession>A0A5N0UPF6</accession>
<protein>
    <submittedName>
        <fullName evidence="1">Isocitrate lyase/phosphoenolpyruvate mutase family protein</fullName>
    </submittedName>
</protein>
<keyword evidence="2" id="KW-1185">Reference proteome</keyword>
<dbReference type="RefSeq" id="WP_144752337.1">
    <property type="nucleotide sequence ID" value="NZ_VMNW02000121.1"/>
</dbReference>
<proteinExistence type="predicted"/>
<dbReference type="PANTHER" id="PTHR42905">
    <property type="entry name" value="PHOSPHOENOLPYRUVATE CARBOXYLASE"/>
    <property type="match status" value="1"/>
</dbReference>
<dbReference type="CDD" id="cd00377">
    <property type="entry name" value="ICL_PEPM"/>
    <property type="match status" value="1"/>
</dbReference>
<gene>
    <name evidence="1" type="ORF">FPZ12_041530</name>
</gene>
<dbReference type="Pfam" id="PF13714">
    <property type="entry name" value="PEP_mutase"/>
    <property type="match status" value="1"/>
</dbReference>
<dbReference type="InterPro" id="IPR015813">
    <property type="entry name" value="Pyrv/PenolPyrv_kinase-like_dom"/>
</dbReference>